<feature type="coiled-coil region" evidence="1">
    <location>
        <begin position="412"/>
        <end position="442"/>
    </location>
</feature>
<dbReference type="EMBL" id="NWSH01000406">
    <property type="protein sequence ID" value="PCG76627.1"/>
    <property type="molecule type" value="Genomic_DNA"/>
</dbReference>
<dbReference type="AlphaFoldDB" id="A0A2A4JX88"/>
<sequence>MAAATAPRKTVSIYDYPEHLNPFHEEDNHNKIRFWTLGRRLNRSNSISFSGLKDLKNSWAFRSFMKKGKKGQQSSSEKSSTTQLNGETSPIIYRRALQYSTASTAGARSTVGSPERSDRYVYGGSITPLPRSRFQERLRSTSHHEVQSLSATPRLARSEVSGSRLSVESTNPFDEDGPVPPVRASRRKKKRAPLPPGPVYTTPESADTTVSSVTSEVPTTETEDKVLNNTEGDLELEDMNLNIELKIVEDEDVNSTNQETVQVKQTTSNNDNNNEVVDVTVSTDAEGKLHNGQTENQTESKDNEVTLRNSSSEEDILSSAAFHKIDIVTYRRNSSVNEDDIRLRRGNLEDFHSLSNKRSKSLTNALDTTYTTYDINLNEDTMHMDSNGNDAPQKVVCKLYDDSQTKKSIETISSTEKEFQEIDRATRELEREINKLNSALNEDDIPSVDARLSVSEIKRRFDKNGATSPNPIPKPRRSHYGGGSSTP</sequence>
<feature type="compositionally biased region" description="Polar residues" evidence="2">
    <location>
        <begin position="103"/>
        <end position="112"/>
    </location>
</feature>
<evidence type="ECO:0000256" key="2">
    <source>
        <dbReference type="SAM" id="MobiDB-lite"/>
    </source>
</evidence>
<feature type="compositionally biased region" description="Low complexity" evidence="2">
    <location>
        <begin position="208"/>
        <end position="220"/>
    </location>
</feature>
<evidence type="ECO:0000256" key="1">
    <source>
        <dbReference type="SAM" id="Coils"/>
    </source>
</evidence>
<comment type="caution">
    <text evidence="3">The sequence shown here is derived from an EMBL/GenBank/DDBJ whole genome shotgun (WGS) entry which is preliminary data.</text>
</comment>
<keyword evidence="1" id="KW-0175">Coiled coil</keyword>
<feature type="region of interest" description="Disordered" evidence="2">
    <location>
        <begin position="66"/>
        <end position="89"/>
    </location>
</feature>
<feature type="compositionally biased region" description="Low complexity" evidence="2">
    <location>
        <begin position="71"/>
        <end position="80"/>
    </location>
</feature>
<feature type="compositionally biased region" description="Basic and acidic residues" evidence="2">
    <location>
        <begin position="133"/>
        <end position="146"/>
    </location>
</feature>
<gene>
    <name evidence="3" type="ORF">B5V51_9043</name>
</gene>
<protein>
    <submittedName>
        <fullName evidence="3">Uncharacterized protein</fullName>
    </submittedName>
</protein>
<evidence type="ECO:0000313" key="3">
    <source>
        <dbReference type="EMBL" id="PCG76627.1"/>
    </source>
</evidence>
<reference evidence="3" key="1">
    <citation type="submission" date="2017-09" db="EMBL/GenBank/DDBJ databases">
        <title>Contemporary evolution of a Lepidopteran species, Heliothis virescens, in response to modern agricultural practices.</title>
        <authorList>
            <person name="Fritz M.L."/>
            <person name="Deyonke A.M."/>
            <person name="Papanicolaou A."/>
            <person name="Micinski S."/>
            <person name="Westbrook J."/>
            <person name="Gould F."/>
        </authorList>
    </citation>
    <scope>NUCLEOTIDE SEQUENCE [LARGE SCALE GENOMIC DNA]</scope>
    <source>
        <strain evidence="3">HvINT-</strain>
        <tissue evidence="3">Whole body</tissue>
    </source>
</reference>
<name>A0A2A4JX88_HELVI</name>
<dbReference type="STRING" id="7102.A0A2A4JX88"/>
<proteinExistence type="predicted"/>
<feature type="region of interest" description="Disordered" evidence="2">
    <location>
        <begin position="103"/>
        <end position="223"/>
    </location>
</feature>
<accession>A0A2A4JX88</accession>
<feature type="compositionally biased region" description="Polar residues" evidence="2">
    <location>
        <begin position="160"/>
        <end position="172"/>
    </location>
</feature>
<organism evidence="3">
    <name type="scientific">Heliothis virescens</name>
    <name type="common">Tobacco budworm moth</name>
    <dbReference type="NCBI Taxonomy" id="7102"/>
    <lineage>
        <taxon>Eukaryota</taxon>
        <taxon>Metazoa</taxon>
        <taxon>Ecdysozoa</taxon>
        <taxon>Arthropoda</taxon>
        <taxon>Hexapoda</taxon>
        <taxon>Insecta</taxon>
        <taxon>Pterygota</taxon>
        <taxon>Neoptera</taxon>
        <taxon>Endopterygota</taxon>
        <taxon>Lepidoptera</taxon>
        <taxon>Glossata</taxon>
        <taxon>Ditrysia</taxon>
        <taxon>Noctuoidea</taxon>
        <taxon>Noctuidae</taxon>
        <taxon>Heliothinae</taxon>
        <taxon>Heliothis</taxon>
    </lineage>
</organism>
<feature type="region of interest" description="Disordered" evidence="2">
    <location>
        <begin position="458"/>
        <end position="487"/>
    </location>
</feature>